<dbReference type="EMBL" id="SLWK01000007">
    <property type="protein sequence ID" value="TCO07688.1"/>
    <property type="molecule type" value="Genomic_DNA"/>
</dbReference>
<dbReference type="Gene3D" id="1.50.10.20">
    <property type="match status" value="1"/>
</dbReference>
<organism evidence="2 3">
    <name type="scientific">Natronoflexus pectinivorans</name>
    <dbReference type="NCBI Taxonomy" id="682526"/>
    <lineage>
        <taxon>Bacteria</taxon>
        <taxon>Pseudomonadati</taxon>
        <taxon>Bacteroidota</taxon>
        <taxon>Bacteroidia</taxon>
        <taxon>Marinilabiliales</taxon>
        <taxon>Marinilabiliaceae</taxon>
        <taxon>Natronoflexus</taxon>
    </lineage>
</organism>
<dbReference type="SUPFAM" id="SSF56935">
    <property type="entry name" value="Porins"/>
    <property type="match status" value="1"/>
</dbReference>
<dbReference type="InterPro" id="IPR008969">
    <property type="entry name" value="CarboxyPept-like_regulatory"/>
</dbReference>
<dbReference type="RefSeq" id="WP_132434011.1">
    <property type="nucleotide sequence ID" value="NZ_SLWK01000007.1"/>
</dbReference>
<name>A0A4R2GH32_9BACT</name>
<gene>
    <name evidence="2" type="ORF">EV194_10772</name>
</gene>
<comment type="caution">
    <text evidence="2">The sequence shown here is derived from an EMBL/GenBank/DDBJ whole genome shotgun (WGS) entry which is preliminary data.</text>
</comment>
<accession>A0A4R2GH32</accession>
<dbReference type="InterPro" id="IPR001599">
    <property type="entry name" value="Macroglobln_a2"/>
</dbReference>
<evidence type="ECO:0000313" key="2">
    <source>
        <dbReference type="EMBL" id="TCO07688.1"/>
    </source>
</evidence>
<dbReference type="InterPro" id="IPR037066">
    <property type="entry name" value="Plug_dom_sf"/>
</dbReference>
<evidence type="ECO:0000259" key="1">
    <source>
        <dbReference type="SMART" id="SM01360"/>
    </source>
</evidence>
<proteinExistence type="predicted"/>
<dbReference type="InterPro" id="IPR051802">
    <property type="entry name" value="YfhM-like"/>
</dbReference>
<reference evidence="2 3" key="1">
    <citation type="submission" date="2019-03" db="EMBL/GenBank/DDBJ databases">
        <title>Genomic Encyclopedia of Type Strains, Phase IV (KMG-IV): sequencing the most valuable type-strain genomes for metagenomic binning, comparative biology and taxonomic classification.</title>
        <authorList>
            <person name="Goeker M."/>
        </authorList>
    </citation>
    <scope>NUCLEOTIDE SEQUENCE [LARGE SCALE GENOMIC DNA]</scope>
    <source>
        <strain evidence="2 3">DSM 24179</strain>
    </source>
</reference>
<dbReference type="SMART" id="SM01360">
    <property type="entry name" value="A2M"/>
    <property type="match status" value="1"/>
</dbReference>
<evidence type="ECO:0000313" key="3">
    <source>
        <dbReference type="Proteomes" id="UP000295221"/>
    </source>
</evidence>
<dbReference type="PANTHER" id="PTHR40094:SF1">
    <property type="entry name" value="UBIQUITIN DOMAIN-CONTAINING PROTEIN"/>
    <property type="match status" value="1"/>
</dbReference>
<dbReference type="Gene3D" id="2.20.130.20">
    <property type="match status" value="1"/>
</dbReference>
<dbReference type="InterPro" id="IPR008930">
    <property type="entry name" value="Terpenoid_cyclase/PrenylTrfase"/>
</dbReference>
<dbReference type="SUPFAM" id="SSF49464">
    <property type="entry name" value="Carboxypeptidase regulatory domain-like"/>
    <property type="match status" value="1"/>
</dbReference>
<dbReference type="Pfam" id="PF00207">
    <property type="entry name" value="A2M"/>
    <property type="match status" value="1"/>
</dbReference>
<keyword evidence="2" id="KW-0675">Receptor</keyword>
<dbReference type="GO" id="GO:0004866">
    <property type="term" value="F:endopeptidase inhibitor activity"/>
    <property type="evidence" value="ECO:0007669"/>
    <property type="project" value="InterPro"/>
</dbReference>
<dbReference type="Gene3D" id="2.60.40.1120">
    <property type="entry name" value="Carboxypeptidase-like, regulatory domain"/>
    <property type="match status" value="1"/>
</dbReference>
<dbReference type="SUPFAM" id="SSF48239">
    <property type="entry name" value="Terpenoid cyclases/Protein prenyltransferases"/>
    <property type="match status" value="1"/>
</dbReference>
<dbReference type="InterPro" id="IPR041246">
    <property type="entry name" value="Bact_MG10"/>
</dbReference>
<dbReference type="OrthoDB" id="9767116at2"/>
<dbReference type="Proteomes" id="UP000295221">
    <property type="component" value="Unassembled WGS sequence"/>
</dbReference>
<feature type="domain" description="Alpha-2-macroglobulin" evidence="1">
    <location>
        <begin position="1347"/>
        <end position="1436"/>
    </location>
</feature>
<dbReference type="Pfam" id="PF17973">
    <property type="entry name" value="bMG10"/>
    <property type="match status" value="1"/>
</dbReference>
<dbReference type="Gene3D" id="2.170.130.10">
    <property type="entry name" value="TonB-dependent receptor, plug domain"/>
    <property type="match status" value="1"/>
</dbReference>
<dbReference type="Pfam" id="PF13715">
    <property type="entry name" value="CarbopepD_reg_2"/>
    <property type="match status" value="1"/>
</dbReference>
<sequence length="1977" mass="228483">MRHIRSFISAILLFICLFYVSGQDLLNSNRTSYYTYIYQLTDIETKDLFKNKKWEFSKSLLHTLTDSFPTHLSYDKDLPPGHYFYFYTREGNQVFEYFSISKFDVVVFNNETDINIQVLSLHGEIISDAIVKTGNKRIRFNPKTNSYSHEKSNRKGLITVYWNNHTEYYELNRFINNSWIKRTSRTIAYNTPAKYIWKPVRFIAFLPIDGTKSIINNYPTGTIRQTSHFFSNAYSSIACNIFNDIWHCRYNRRVGYAGYFVFNKPKYLPGDTVKLKAFITKENGRPINKPLDLYLNVPGKRIKMAELHPYRRGAYHHNFFIHDSLDLKLDRRYHMALISSKGETKMNGWFTYEDYELSKLKVDLRADTDVFYNNKEQTIYIKGTDENNLNILDGRLNILVSPAKVNELISNHAFIPDTLLYKSLPLNPSKETTITIPDTIFPKVNMDYNVHVELLTTDNESASTSKTYKYYHTKNDFEINLENDSIAFDFKSDGIPINIDASIYGLDHFGNQTLIKQSKTPLKTELNPFYNEYIATSENKTAKAINISNESSLIQTYSSRTKDDVSIAVYNPRNIEFNYFIYRGNRRIESGSTRSLDISRKARTKKNYFFSISYIWGGKVYTENYKIPIEERRLNVEVIKPQLVYPGQEVEVEIRVTDYSSSPVKDVDLTAYALTSKFEYLPPQLPSFEKNRKNRTFINRFTINHAESKHPELILDYELWKLLSGIDSIEYYKFLFPGNNIYQSEYTPKEEITQFAPFIVSDKGKLKPIHIIYVNARPVYFSWSNHSQPYSFKIQPGYNQITLRTDDKTITIDSLFFETGKKQIISINENIQHHNIRVQSSNNKFSNQETTALANLMFPYRNNFHSNIAYIQTSSGIQMLNRLNSQPIRYNYTGPVSSYFSFNQLNRYSMKLEHEPGFQYDFSPNLVKMRSYNSKHLIPGKLSGKHLPQSFSDAVITEKSILAEWQKEQYRLKRLRARNFVPESQSSGNGRIQLSIEQNEENQSQRQLLNTIVKKHDDPLFLHIYHNRTFIENLDKGIYLVILFFENSEYHIIDSIGVKNNGLNFYQIKLPKALKKDSFSNNIAELIEDHLYAPVHTLNHEKKIISEFSSTYFQAFPTVGGNTIQGFVYDNDSGEPIPGVTIMVKGTNLGVVTNLEGFYSITVPPHYTFLTYNFIGYNQEVISTDAGDRIDVFLTSDYVSLEEVIVVGYGVSRRQSLTQSASSISTNNQLNISHQLAGQTPGIQILGNLSTGDQEGKPLIIVNGLVFTGDISSLNPGLINSTEILKGDAATSIYGLKAVNGVIIISTKDSFIANQTPHNLREGHFDETFTELAMQSGSIRQNFSDYAFWKPTLSTDKNGVATFTTTFPDDITSWETFVLAMNSRKQSGQTKSITRSFKPLMGQLAVPRFLVETDTTNIIGKALNYLPDSIKLTTTFKINEIENLRLDDRYCQEILIDTLQITTHDQDSLKIEYSLKTESNYFDGELRHIPIYPIGMEETLGFFHVLNNDTVITIQFNPEIDSAYIYAHSDVLNILQSEAHQVINYRYNCNEQIASRIKALLMIKKIAKLNNEEFKLEKQLLNQIDLLEKGINRNGLWGWWRNSEPEYWISLHVVEALTAAQHAGYKININTQTLSQRFILELDRTNNFTYQIRILKAIKTLEPHINLTHEIEKLSLPKEFNLNHLLLLKELKMSNDIPVEIDFLDAFKNQTILGNIYYNDTIKNLYRYNILNNRVQSTLLAYRIIKSSNEPDQDLLLQIRNYLLERRGSGKWRNTYESIKILETIVPDILGEKGRVSAPKLILRGNIDKTVDEFPFEHKISNNSDLTIEKSGSFPVYFTSYQKFWNKEPTRNTTNFKIDTWFSNTTNNILTAGVETSLIVNLIVKADAEYVMLNIPIPGGCSYGERIQGGWPEVHREYFRNETAVFFRTLKQGEYTLEVKLVPRFTGRYNLNPAKIELMYFPTFNGNNEIKPIIIKD</sequence>
<keyword evidence="3" id="KW-1185">Reference proteome</keyword>
<protein>
    <submittedName>
        <fullName evidence="2">TonB-dependent SusC/RagA subfamily outer membrane receptor</fullName>
    </submittedName>
</protein>
<dbReference type="PANTHER" id="PTHR40094">
    <property type="entry name" value="ALPHA-2-MACROGLOBULIN HOMOLOG"/>
    <property type="match status" value="1"/>
</dbReference>